<sequence>MMVANAAYVDESATSWQNRDKECGTADYTPGCAARHATRSDRRAIHGAMHGAMAYGSTRFSLRNDISAKELLQVIAR</sequence>
<keyword evidence="2" id="KW-1185">Reference proteome</keyword>
<comment type="caution">
    <text evidence="1">The sequence shown here is derived from an EMBL/GenBank/DDBJ whole genome shotgun (WGS) entry which is preliminary data.</text>
</comment>
<organism evidence="1 2">
    <name type="scientific">Mesorhizobium waimense</name>
    <dbReference type="NCBI Taxonomy" id="1300307"/>
    <lineage>
        <taxon>Bacteria</taxon>
        <taxon>Pseudomonadati</taxon>
        <taxon>Pseudomonadota</taxon>
        <taxon>Alphaproteobacteria</taxon>
        <taxon>Hyphomicrobiales</taxon>
        <taxon>Phyllobacteriaceae</taxon>
        <taxon>Mesorhizobium</taxon>
    </lineage>
</organism>
<reference evidence="1 2" key="1">
    <citation type="submission" date="2018-09" db="EMBL/GenBank/DDBJ databases">
        <title>Mesorhizobium carmichaelinearum sp. nov. isolated from Carmichaelinea spp. root nodules in New Zealand.</title>
        <authorList>
            <person name="De Meyer S.E."/>
        </authorList>
    </citation>
    <scope>NUCLEOTIDE SEQUENCE [LARGE SCALE GENOMIC DNA]</scope>
    <source>
        <strain evidence="1 2">ICMP19557</strain>
    </source>
</reference>
<dbReference type="AlphaFoldDB" id="A0A3A5K868"/>
<dbReference type="Proteomes" id="UP000272706">
    <property type="component" value="Unassembled WGS sequence"/>
</dbReference>
<name>A0A3A5K868_9HYPH</name>
<accession>A0A3A5K868</accession>
<evidence type="ECO:0000313" key="2">
    <source>
        <dbReference type="Proteomes" id="UP000272706"/>
    </source>
</evidence>
<protein>
    <submittedName>
        <fullName evidence="1">Uncharacterized protein</fullName>
    </submittedName>
</protein>
<proteinExistence type="predicted"/>
<evidence type="ECO:0000313" key="1">
    <source>
        <dbReference type="EMBL" id="RJT28765.1"/>
    </source>
</evidence>
<dbReference type="EMBL" id="QZWZ01000049">
    <property type="protein sequence ID" value="RJT28765.1"/>
    <property type="molecule type" value="Genomic_DNA"/>
</dbReference>
<gene>
    <name evidence="1" type="ORF">D3227_33650</name>
</gene>